<protein>
    <recommendedName>
        <fullName evidence="3">Phthiocerol/phthiodiolone dimycocerosyl transferase C-terminal domain-containing protein</fullName>
    </recommendedName>
</protein>
<evidence type="ECO:0000256" key="2">
    <source>
        <dbReference type="ARBA" id="ARBA00023315"/>
    </source>
</evidence>
<dbReference type="Gene3D" id="3.30.559.10">
    <property type="entry name" value="Chloramphenicol acetyltransferase-like domain"/>
    <property type="match status" value="1"/>
</dbReference>
<dbReference type="InterPro" id="IPR031641">
    <property type="entry name" value="PapA_C"/>
</dbReference>
<evidence type="ECO:0000256" key="1">
    <source>
        <dbReference type="ARBA" id="ARBA00022679"/>
    </source>
</evidence>
<dbReference type="Gene3D" id="3.30.559.30">
    <property type="entry name" value="Nonribosomal peptide synthetase, condensation domain"/>
    <property type="match status" value="1"/>
</dbReference>
<dbReference type="PANTHER" id="PTHR34375">
    <property type="entry name" value="GATA ZINC FINGER PROTEIN-RELATED"/>
    <property type="match status" value="1"/>
</dbReference>
<keyword evidence="2" id="KW-0012">Acyltransferase</keyword>
<feature type="domain" description="Phthiocerol/phthiodiolone dimycocerosyl transferase C-terminal" evidence="3">
    <location>
        <begin position="305"/>
        <end position="413"/>
    </location>
</feature>
<sequence>MTAETLLHPEEGFPDTQYTNGACSASYKIAPNTIEGSTPDPTKGAREEGILSLEGPYDRLLGDTEENWCRAIAGGTGITVLGVLFSQQLDPSLLQLAVDVVQLNHPRLRSELIWIQGKPAFRVSNNPCVNIQVLDVTGSEESLATNNTDFEHAKTTENGNAENMEKSEAEGRSWLTLIETELNTNLWHEKEIHSLEGMKLFVVRLHHLPGNRSLVTLRVHTATCDRVSAATVLRDILKAFVNIRKGKGKEEKDSSMKLMSVEAAIPPGKANKPFWAHGIDLLGYSLGSKWHALLPFEEPCMPRQTRLIRSSLSFEHTQALLQACSNAKTSLYGAMCAAGLKAAATLKELGNRSELFAIVTLVDCRQYLDPVLSDSTVGFYHSALMNTHHLNEMAEFWELARRCSDSLNNAIKNRKHFTDMGDLNYLMYQAIMHPNLTPSNSLRTSLLVAFKDTMTDNLKEVTDALGVEDYVGCSSIHGVGPSLAIFDSIRNGQLCCANVYPYPLHSHSQMQTLVNTMMDNLIKFIP</sequence>
<evidence type="ECO:0000313" key="5">
    <source>
        <dbReference type="Proteomes" id="UP001497444"/>
    </source>
</evidence>
<evidence type="ECO:0000313" key="4">
    <source>
        <dbReference type="EMBL" id="CAK9261952.1"/>
    </source>
</evidence>
<reference evidence="4" key="1">
    <citation type="submission" date="2024-02" db="EMBL/GenBank/DDBJ databases">
        <authorList>
            <consortium name="ELIXIR-Norway"/>
            <consortium name="Elixir Norway"/>
        </authorList>
    </citation>
    <scope>NUCLEOTIDE SEQUENCE</scope>
</reference>
<organism evidence="4 5">
    <name type="scientific">Sphagnum jensenii</name>
    <dbReference type="NCBI Taxonomy" id="128206"/>
    <lineage>
        <taxon>Eukaryota</taxon>
        <taxon>Viridiplantae</taxon>
        <taxon>Streptophyta</taxon>
        <taxon>Embryophyta</taxon>
        <taxon>Bryophyta</taxon>
        <taxon>Sphagnophytina</taxon>
        <taxon>Sphagnopsida</taxon>
        <taxon>Sphagnales</taxon>
        <taxon>Sphagnaceae</taxon>
        <taxon>Sphagnum</taxon>
    </lineage>
</organism>
<dbReference type="SUPFAM" id="SSF52777">
    <property type="entry name" value="CoA-dependent acyltransferases"/>
    <property type="match status" value="2"/>
</dbReference>
<dbReference type="Pfam" id="PF16911">
    <property type="entry name" value="PapA_C"/>
    <property type="match status" value="1"/>
</dbReference>
<gene>
    <name evidence="4" type="ORF">CSSPJE1EN1_LOCUS7430</name>
</gene>
<keyword evidence="5" id="KW-1185">Reference proteome</keyword>
<accession>A0ABP0W584</accession>
<evidence type="ECO:0000259" key="3">
    <source>
        <dbReference type="Pfam" id="PF16911"/>
    </source>
</evidence>
<dbReference type="PANTHER" id="PTHR34375:SF2">
    <property type="entry name" value="GATA ZINC FINGER PROTEIN"/>
    <property type="match status" value="1"/>
</dbReference>
<proteinExistence type="predicted"/>
<dbReference type="EMBL" id="OZ020109">
    <property type="protein sequence ID" value="CAK9261952.1"/>
    <property type="molecule type" value="Genomic_DNA"/>
</dbReference>
<dbReference type="Proteomes" id="UP001497444">
    <property type="component" value="Chromosome 14"/>
</dbReference>
<name>A0ABP0W584_9BRYO</name>
<dbReference type="InterPro" id="IPR023213">
    <property type="entry name" value="CAT-like_dom_sf"/>
</dbReference>
<keyword evidence="1" id="KW-0808">Transferase</keyword>